<dbReference type="Proteomes" id="UP001066276">
    <property type="component" value="Chromosome 5"/>
</dbReference>
<organism evidence="1 2">
    <name type="scientific">Pleurodeles waltl</name>
    <name type="common">Iberian ribbed newt</name>
    <dbReference type="NCBI Taxonomy" id="8319"/>
    <lineage>
        <taxon>Eukaryota</taxon>
        <taxon>Metazoa</taxon>
        <taxon>Chordata</taxon>
        <taxon>Craniata</taxon>
        <taxon>Vertebrata</taxon>
        <taxon>Euteleostomi</taxon>
        <taxon>Amphibia</taxon>
        <taxon>Batrachia</taxon>
        <taxon>Caudata</taxon>
        <taxon>Salamandroidea</taxon>
        <taxon>Salamandridae</taxon>
        <taxon>Pleurodelinae</taxon>
        <taxon>Pleurodeles</taxon>
    </lineage>
</organism>
<dbReference type="AlphaFoldDB" id="A0AAV7RRB5"/>
<gene>
    <name evidence="1" type="ORF">NDU88_007079</name>
</gene>
<reference evidence="1" key="1">
    <citation type="journal article" date="2022" name="bioRxiv">
        <title>Sequencing and chromosome-scale assembly of the giantPleurodeles waltlgenome.</title>
        <authorList>
            <person name="Brown T."/>
            <person name="Elewa A."/>
            <person name="Iarovenko S."/>
            <person name="Subramanian E."/>
            <person name="Araus A.J."/>
            <person name="Petzold A."/>
            <person name="Susuki M."/>
            <person name="Suzuki K.-i.T."/>
            <person name="Hayashi T."/>
            <person name="Toyoda A."/>
            <person name="Oliveira C."/>
            <person name="Osipova E."/>
            <person name="Leigh N.D."/>
            <person name="Simon A."/>
            <person name="Yun M.H."/>
        </authorList>
    </citation>
    <scope>NUCLEOTIDE SEQUENCE</scope>
    <source>
        <strain evidence="1">20211129_DDA</strain>
        <tissue evidence="1">Liver</tissue>
    </source>
</reference>
<keyword evidence="2" id="KW-1185">Reference proteome</keyword>
<protein>
    <submittedName>
        <fullName evidence="1">Uncharacterized protein</fullName>
    </submittedName>
</protein>
<evidence type="ECO:0000313" key="1">
    <source>
        <dbReference type="EMBL" id="KAJ1154327.1"/>
    </source>
</evidence>
<accession>A0AAV7RRB5</accession>
<proteinExistence type="predicted"/>
<sequence>MPDIRKRQRQAAQLKLRRGEPFMLRTGYLNSSGCRCACRSAFPCHRTRSGAAHTRLYFMVRGSFPRYEREECRTFENGNGRQHS</sequence>
<evidence type="ECO:0000313" key="2">
    <source>
        <dbReference type="Proteomes" id="UP001066276"/>
    </source>
</evidence>
<dbReference type="EMBL" id="JANPWB010000009">
    <property type="protein sequence ID" value="KAJ1154327.1"/>
    <property type="molecule type" value="Genomic_DNA"/>
</dbReference>
<name>A0AAV7RRB5_PLEWA</name>
<comment type="caution">
    <text evidence="1">The sequence shown here is derived from an EMBL/GenBank/DDBJ whole genome shotgun (WGS) entry which is preliminary data.</text>
</comment>